<reference evidence="6 7" key="1">
    <citation type="submission" date="2019-03" db="EMBL/GenBank/DDBJ databases">
        <title>Draft genome sequences of novel Actinobacteria.</title>
        <authorList>
            <person name="Sahin N."/>
            <person name="Ay H."/>
            <person name="Saygin H."/>
        </authorList>
    </citation>
    <scope>NUCLEOTIDE SEQUENCE [LARGE SCALE GENOMIC DNA]</scope>
    <source>
        <strain evidence="6 7">H3C3</strain>
    </source>
</reference>
<accession>A0A4R5AMF6</accession>
<dbReference type="EMBL" id="SMKU01000277">
    <property type="protein sequence ID" value="TDD72214.1"/>
    <property type="molecule type" value="Genomic_DNA"/>
</dbReference>
<evidence type="ECO:0000256" key="4">
    <source>
        <dbReference type="ARBA" id="ARBA00022898"/>
    </source>
</evidence>
<keyword evidence="4" id="KW-0663">Pyridoxal phosphate</keyword>
<sequence>MIYANVYDIVCDNVYLELDQLIPNSRVFLKLEGLNPAGSIKIKTAVGLVASAEERGSLEAGGRVIESSSGNLGIALGMVCAAKGYRLTIVTDANANRSAVRAMEALGVRVLVIEQPDASGGFLHRRIGLIERELADDPKLVWLNQYANPANPQAHRDRTAPGIHNELGQVDVLVVGVGTSGTLMGCVEYRRRTGMPTRLVAVDAAGSVTFGHPPQRRLIPGLGASRRPEIFVDSGDFEKVIVSEEETVAMCRHMARQYGVLVGGSTGTVLAAACRVGSTVSPGSRVVVVSPDMGGNYLDSIYSDSWVAENISPAASEAEFAGSGA</sequence>
<dbReference type="PANTHER" id="PTHR10314">
    <property type="entry name" value="CYSTATHIONINE BETA-SYNTHASE"/>
    <property type="match status" value="1"/>
</dbReference>
<dbReference type="CDD" id="cd01561">
    <property type="entry name" value="CBS_like"/>
    <property type="match status" value="1"/>
</dbReference>
<name>A0A4R5AMF6_9ACTN</name>
<dbReference type="GO" id="GO:0016740">
    <property type="term" value="F:transferase activity"/>
    <property type="evidence" value="ECO:0007669"/>
    <property type="project" value="UniProtKB-KW"/>
</dbReference>
<evidence type="ECO:0000313" key="7">
    <source>
        <dbReference type="Proteomes" id="UP000294513"/>
    </source>
</evidence>
<dbReference type="InterPro" id="IPR023927">
    <property type="entry name" value="SbnA"/>
</dbReference>
<keyword evidence="3" id="KW-0808">Transferase</keyword>
<dbReference type="GO" id="GO:1901605">
    <property type="term" value="P:alpha-amino acid metabolic process"/>
    <property type="evidence" value="ECO:0007669"/>
    <property type="project" value="UniProtKB-ARBA"/>
</dbReference>
<dbReference type="Pfam" id="PF00291">
    <property type="entry name" value="PALP"/>
    <property type="match status" value="1"/>
</dbReference>
<organism evidence="6 7">
    <name type="scientific">Actinomadura rubrisoli</name>
    <dbReference type="NCBI Taxonomy" id="2530368"/>
    <lineage>
        <taxon>Bacteria</taxon>
        <taxon>Bacillati</taxon>
        <taxon>Actinomycetota</taxon>
        <taxon>Actinomycetes</taxon>
        <taxon>Streptosporangiales</taxon>
        <taxon>Thermomonosporaceae</taxon>
        <taxon>Actinomadura</taxon>
    </lineage>
</organism>
<dbReference type="InterPro" id="IPR036052">
    <property type="entry name" value="TrpB-like_PALP_sf"/>
</dbReference>
<gene>
    <name evidence="6" type="primary">sbnA</name>
    <name evidence="6" type="ORF">E1298_35120</name>
</gene>
<dbReference type="AlphaFoldDB" id="A0A4R5AMF6"/>
<evidence type="ECO:0000313" key="6">
    <source>
        <dbReference type="EMBL" id="TDD72214.1"/>
    </source>
</evidence>
<comment type="cofactor">
    <cofactor evidence="1">
        <name>pyridoxal 5'-phosphate</name>
        <dbReference type="ChEBI" id="CHEBI:597326"/>
    </cofactor>
</comment>
<dbReference type="InterPro" id="IPR001926">
    <property type="entry name" value="TrpB-like_PALP"/>
</dbReference>
<proteinExistence type="predicted"/>
<dbReference type="Proteomes" id="UP000294513">
    <property type="component" value="Unassembled WGS sequence"/>
</dbReference>
<protein>
    <submittedName>
        <fullName evidence="6">2,3-diaminopropionate biosynthesis protein SbnA</fullName>
    </submittedName>
</protein>
<dbReference type="NCBIfam" id="TIGR03945">
    <property type="entry name" value="PLP_SbnA_fam"/>
    <property type="match status" value="1"/>
</dbReference>
<comment type="caution">
    <text evidence="6">The sequence shown here is derived from an EMBL/GenBank/DDBJ whole genome shotgun (WGS) entry which is preliminary data.</text>
</comment>
<dbReference type="Gene3D" id="3.40.50.1100">
    <property type="match status" value="2"/>
</dbReference>
<keyword evidence="7" id="KW-1185">Reference proteome</keyword>
<evidence type="ECO:0000256" key="2">
    <source>
        <dbReference type="ARBA" id="ARBA00011738"/>
    </source>
</evidence>
<evidence type="ECO:0000259" key="5">
    <source>
        <dbReference type="Pfam" id="PF00291"/>
    </source>
</evidence>
<evidence type="ECO:0000256" key="1">
    <source>
        <dbReference type="ARBA" id="ARBA00001933"/>
    </source>
</evidence>
<comment type="subunit">
    <text evidence="2">Homodimer.</text>
</comment>
<dbReference type="RefSeq" id="WP_131901062.1">
    <property type="nucleotide sequence ID" value="NZ_SMKU01000277.1"/>
</dbReference>
<dbReference type="InterPro" id="IPR050214">
    <property type="entry name" value="Cys_Synth/Cystath_Beta-Synth"/>
</dbReference>
<dbReference type="OrthoDB" id="9805733at2"/>
<dbReference type="SUPFAM" id="SSF53686">
    <property type="entry name" value="Tryptophan synthase beta subunit-like PLP-dependent enzymes"/>
    <property type="match status" value="1"/>
</dbReference>
<feature type="domain" description="Tryptophan synthase beta chain-like PALP" evidence="5">
    <location>
        <begin position="24"/>
        <end position="292"/>
    </location>
</feature>
<evidence type="ECO:0000256" key="3">
    <source>
        <dbReference type="ARBA" id="ARBA00022679"/>
    </source>
</evidence>